<feature type="transmembrane region" description="Helical" evidence="1">
    <location>
        <begin position="54"/>
        <end position="85"/>
    </location>
</feature>
<evidence type="ECO:0000256" key="1">
    <source>
        <dbReference type="SAM" id="Phobius"/>
    </source>
</evidence>
<dbReference type="EMBL" id="CM004388">
    <property type="protein sequence ID" value="OAY56554.1"/>
    <property type="molecule type" value="Genomic_DNA"/>
</dbReference>
<keyword evidence="1" id="KW-0812">Transmembrane</keyword>
<gene>
    <name evidence="2" type="ORF">MANES_02G026200</name>
</gene>
<protein>
    <submittedName>
        <fullName evidence="2">Uncharacterized protein</fullName>
    </submittedName>
</protein>
<keyword evidence="1" id="KW-0472">Membrane</keyword>
<sequence>MRKKRKRKFPLRLHSCFLLALYGYLCPSYIGWLSSYSPGNGCSISSSNEPIHRFVSFVVLAGGIFIEGVMIADFFIFFSFVSLILSSQF</sequence>
<name>A0A2C9WBV4_MANES</name>
<dbReference type="AlphaFoldDB" id="A0A2C9WBV4"/>
<organism evidence="2">
    <name type="scientific">Manihot esculenta</name>
    <name type="common">Cassava</name>
    <name type="synonym">Jatropha manihot</name>
    <dbReference type="NCBI Taxonomy" id="3983"/>
    <lineage>
        <taxon>Eukaryota</taxon>
        <taxon>Viridiplantae</taxon>
        <taxon>Streptophyta</taxon>
        <taxon>Embryophyta</taxon>
        <taxon>Tracheophyta</taxon>
        <taxon>Spermatophyta</taxon>
        <taxon>Magnoliopsida</taxon>
        <taxon>eudicotyledons</taxon>
        <taxon>Gunneridae</taxon>
        <taxon>Pentapetalae</taxon>
        <taxon>rosids</taxon>
        <taxon>fabids</taxon>
        <taxon>Malpighiales</taxon>
        <taxon>Euphorbiaceae</taxon>
        <taxon>Crotonoideae</taxon>
        <taxon>Manihoteae</taxon>
        <taxon>Manihot</taxon>
    </lineage>
</organism>
<keyword evidence="1" id="KW-1133">Transmembrane helix</keyword>
<reference evidence="2" key="1">
    <citation type="submission" date="2016-02" db="EMBL/GenBank/DDBJ databases">
        <title>WGS assembly of Manihot esculenta.</title>
        <authorList>
            <person name="Bredeson J.V."/>
            <person name="Prochnik S.E."/>
            <person name="Lyons J.B."/>
            <person name="Schmutz J."/>
            <person name="Grimwood J."/>
            <person name="Vrebalov J."/>
            <person name="Bart R.S."/>
            <person name="Amuge T."/>
            <person name="Ferguson M.E."/>
            <person name="Green R."/>
            <person name="Putnam N."/>
            <person name="Stites J."/>
            <person name="Rounsley S."/>
            <person name="Rokhsar D.S."/>
        </authorList>
    </citation>
    <scope>NUCLEOTIDE SEQUENCE [LARGE SCALE GENOMIC DNA]</scope>
    <source>
        <tissue evidence="2">Leaf</tissue>
    </source>
</reference>
<proteinExistence type="predicted"/>
<evidence type="ECO:0000313" key="2">
    <source>
        <dbReference type="EMBL" id="OAY56554.1"/>
    </source>
</evidence>
<accession>A0A2C9WBV4</accession>
<feature type="transmembrane region" description="Helical" evidence="1">
    <location>
        <begin position="12"/>
        <end position="34"/>
    </location>
</feature>